<dbReference type="GO" id="GO:0046872">
    <property type="term" value="F:metal ion binding"/>
    <property type="evidence" value="ECO:0007669"/>
    <property type="project" value="UniProtKB-KW"/>
</dbReference>
<accession>A0A9Q8Y9Q5</accession>
<dbReference type="SUPFAM" id="SSF53383">
    <property type="entry name" value="PLP-dependent transferases"/>
    <property type="match status" value="1"/>
</dbReference>
<keyword evidence="7" id="KW-0663">Pyridoxal phosphate</keyword>
<keyword evidence="9" id="KW-0411">Iron-sulfur</keyword>
<dbReference type="Gene3D" id="3.90.1150.10">
    <property type="entry name" value="Aspartate Aminotransferase, domain 1"/>
    <property type="match status" value="1"/>
</dbReference>
<comment type="similarity">
    <text evidence="3">Belongs to the class-V pyridoxal-phosphate-dependent aminotransferase family. NifS/IscS subfamily.</text>
</comment>
<feature type="domain" description="Aminotransferase class V" evidence="11">
    <location>
        <begin position="6"/>
        <end position="369"/>
    </location>
</feature>
<evidence type="ECO:0000256" key="8">
    <source>
        <dbReference type="ARBA" id="ARBA00023004"/>
    </source>
</evidence>
<dbReference type="PANTHER" id="PTHR11601">
    <property type="entry name" value="CYSTEINE DESULFURYLASE FAMILY MEMBER"/>
    <property type="match status" value="1"/>
</dbReference>
<dbReference type="EMBL" id="CP098807">
    <property type="protein sequence ID" value="USJ24843.1"/>
    <property type="molecule type" value="Genomic_DNA"/>
</dbReference>
<evidence type="ECO:0000259" key="11">
    <source>
        <dbReference type="Pfam" id="PF00266"/>
    </source>
</evidence>
<dbReference type="InterPro" id="IPR015421">
    <property type="entry name" value="PyrdxlP-dep_Trfase_major"/>
</dbReference>
<dbReference type="InterPro" id="IPR016454">
    <property type="entry name" value="Cysteine_dSase"/>
</dbReference>
<dbReference type="PANTHER" id="PTHR11601:SF34">
    <property type="entry name" value="CYSTEINE DESULFURASE"/>
    <property type="match status" value="1"/>
</dbReference>
<dbReference type="InterPro" id="IPR015424">
    <property type="entry name" value="PyrdxlP-dep_Trfase"/>
</dbReference>
<dbReference type="OrthoDB" id="9808002at2"/>
<evidence type="ECO:0000256" key="3">
    <source>
        <dbReference type="ARBA" id="ARBA00006490"/>
    </source>
</evidence>
<dbReference type="AlphaFoldDB" id="A0A9Q8Y9Q5"/>
<evidence type="ECO:0000256" key="2">
    <source>
        <dbReference type="ARBA" id="ARBA00003120"/>
    </source>
</evidence>
<reference evidence="12" key="1">
    <citation type="submission" date="2022-06" db="EMBL/GenBank/DDBJ databases">
        <title>Physiological and biochemical characterization and genomic elucidation of a strain of the genus Ensifer adhaerens M8 that combines arsenic oxidation and chromium reduction.</title>
        <authorList>
            <person name="Li X."/>
            <person name="Yu c."/>
        </authorList>
    </citation>
    <scope>NUCLEOTIDE SEQUENCE</scope>
    <source>
        <strain evidence="12">M8</strain>
    </source>
</reference>
<organism evidence="12 13">
    <name type="scientific">Ensifer adhaerens</name>
    <name type="common">Sinorhizobium morelense</name>
    <dbReference type="NCBI Taxonomy" id="106592"/>
    <lineage>
        <taxon>Bacteria</taxon>
        <taxon>Pseudomonadati</taxon>
        <taxon>Pseudomonadota</taxon>
        <taxon>Alphaproteobacteria</taxon>
        <taxon>Hyphomicrobiales</taxon>
        <taxon>Rhizobiaceae</taxon>
        <taxon>Sinorhizobium/Ensifer group</taxon>
        <taxon>Ensifer</taxon>
    </lineage>
</organism>
<evidence type="ECO:0000256" key="5">
    <source>
        <dbReference type="ARBA" id="ARBA00022679"/>
    </source>
</evidence>
<evidence type="ECO:0000256" key="10">
    <source>
        <dbReference type="ARBA" id="ARBA00050776"/>
    </source>
</evidence>
<dbReference type="GO" id="GO:0051536">
    <property type="term" value="F:iron-sulfur cluster binding"/>
    <property type="evidence" value="ECO:0007669"/>
    <property type="project" value="UniProtKB-KW"/>
</dbReference>
<evidence type="ECO:0000256" key="6">
    <source>
        <dbReference type="ARBA" id="ARBA00022723"/>
    </source>
</evidence>
<dbReference type="GO" id="GO:0031071">
    <property type="term" value="F:cysteine desulfurase activity"/>
    <property type="evidence" value="ECO:0007669"/>
    <property type="project" value="UniProtKB-EC"/>
</dbReference>
<evidence type="ECO:0000256" key="1">
    <source>
        <dbReference type="ARBA" id="ARBA00001933"/>
    </source>
</evidence>
<evidence type="ECO:0000313" key="12">
    <source>
        <dbReference type="EMBL" id="USJ24843.1"/>
    </source>
</evidence>
<dbReference type="RefSeq" id="WP_060520764.1">
    <property type="nucleotide sequence ID" value="NZ_CAXURO020000001.1"/>
</dbReference>
<evidence type="ECO:0000256" key="4">
    <source>
        <dbReference type="ARBA" id="ARBA00013558"/>
    </source>
</evidence>
<dbReference type="InterPro" id="IPR000192">
    <property type="entry name" value="Aminotrans_V_dom"/>
</dbReference>
<sequence>MSSSRIYMDWNATAPLLPEAREACLSALDLLGNPSSVHGEGRALRTLIENARRDVAALCGAKPGSVIFTSGATEAANLVLTPDFRMGRTPLKIGRLYASAIEHPAVREGGRFPREALSEIPVISDGVVDLPVLRELLSAHDRQLGLPMVAVMLVNNETGIIQPIAAIAEIVRAHGGILVVDAVQAAGRVPLSIEDLAADFLIVSSHKIGGPKGAGALVARGEVMMPAPLIRGGGQEKGHRSGTENPVAIAGFAAAARKVGEDVGQRMGVVSALRDMLEGEMLAAATDVVIHGRDVSRVGNTIFFTLPGLKAETGQIAFDLEGVALSAGSACSSGKVGQSHVLTAMGYDPRQGALRISIGEGTTQADIDRCAAVFAKVAARRRAPGQAA</sequence>
<gene>
    <name evidence="12" type="ORF">NE863_07740</name>
</gene>
<dbReference type="Gene3D" id="3.40.640.10">
    <property type="entry name" value="Type I PLP-dependent aspartate aminotransferase-like (Major domain)"/>
    <property type="match status" value="1"/>
</dbReference>
<comment type="catalytic activity">
    <reaction evidence="10">
        <text>(sulfur carrier)-H + L-cysteine = (sulfur carrier)-SH + L-alanine</text>
        <dbReference type="Rhea" id="RHEA:43892"/>
        <dbReference type="Rhea" id="RHEA-COMP:14737"/>
        <dbReference type="Rhea" id="RHEA-COMP:14739"/>
        <dbReference type="ChEBI" id="CHEBI:29917"/>
        <dbReference type="ChEBI" id="CHEBI:35235"/>
        <dbReference type="ChEBI" id="CHEBI:57972"/>
        <dbReference type="ChEBI" id="CHEBI:64428"/>
        <dbReference type="EC" id="2.8.1.7"/>
    </reaction>
</comment>
<keyword evidence="8" id="KW-0408">Iron</keyword>
<dbReference type="Pfam" id="PF00266">
    <property type="entry name" value="Aminotran_5"/>
    <property type="match status" value="1"/>
</dbReference>
<dbReference type="Gene3D" id="1.10.260.50">
    <property type="match status" value="1"/>
</dbReference>
<name>A0A9Q8Y9Q5_ENSAD</name>
<dbReference type="InterPro" id="IPR015422">
    <property type="entry name" value="PyrdxlP-dep_Trfase_small"/>
</dbReference>
<comment type="function">
    <text evidence="2">Catalyzes the removal of elemental sulfur atoms from cysteine to produce alanine. Seems to participate in the biosynthesis of the nitrogenase metalloclusters by providing the inorganic sulfur required for the Fe-S core formation.</text>
</comment>
<evidence type="ECO:0000313" key="13">
    <source>
        <dbReference type="Proteomes" id="UP001055460"/>
    </source>
</evidence>
<keyword evidence="6" id="KW-0479">Metal-binding</keyword>
<comment type="cofactor">
    <cofactor evidence="1">
        <name>pyridoxal 5'-phosphate</name>
        <dbReference type="ChEBI" id="CHEBI:597326"/>
    </cofactor>
</comment>
<protein>
    <recommendedName>
        <fullName evidence="4">Cysteine desulfurase</fullName>
    </recommendedName>
</protein>
<dbReference type="Proteomes" id="UP001055460">
    <property type="component" value="Chromosome"/>
</dbReference>
<evidence type="ECO:0000256" key="7">
    <source>
        <dbReference type="ARBA" id="ARBA00022898"/>
    </source>
</evidence>
<proteinExistence type="inferred from homology"/>
<dbReference type="PIRSF" id="PIRSF005572">
    <property type="entry name" value="NifS"/>
    <property type="match status" value="1"/>
</dbReference>
<evidence type="ECO:0000256" key="9">
    <source>
        <dbReference type="ARBA" id="ARBA00023014"/>
    </source>
</evidence>
<keyword evidence="5" id="KW-0808">Transferase</keyword>